<evidence type="ECO:0000259" key="2">
    <source>
        <dbReference type="Pfam" id="PF03795"/>
    </source>
</evidence>
<dbReference type="PANTHER" id="PTHR35174">
    <property type="entry name" value="BLL7171 PROTEIN-RELATED"/>
    <property type="match status" value="1"/>
</dbReference>
<dbReference type="InterPro" id="IPR011008">
    <property type="entry name" value="Dimeric_a/b-barrel"/>
</dbReference>
<protein>
    <submittedName>
        <fullName evidence="3">YciI family protein</fullName>
    </submittedName>
</protein>
<keyword evidence="4" id="KW-1185">Reference proteome</keyword>
<dbReference type="Gene3D" id="3.30.70.1060">
    <property type="entry name" value="Dimeric alpha+beta barrel"/>
    <property type="match status" value="1"/>
</dbReference>
<sequence length="131" mass="14751">MKFMLIMNTPYDGYDDYLNWPQKIREANIAFMVAFSRRLAAAGELVATQGLDSPHHARRVRAGADGKPITDGVFPESKEFLAGYWLIDVDSAERAYALAAEASMAPGVPSERMPEFWIEVRQLMACHEDIR</sequence>
<accession>A0A9X3YMG4</accession>
<dbReference type="InterPro" id="IPR005545">
    <property type="entry name" value="YCII"/>
</dbReference>
<name>A0A9X3YMG4_9GAMM</name>
<dbReference type="EMBL" id="JAOVZO020000018">
    <property type="protein sequence ID" value="MDC8013945.1"/>
    <property type="molecule type" value="Genomic_DNA"/>
</dbReference>
<dbReference type="SUPFAM" id="SSF54909">
    <property type="entry name" value="Dimeric alpha+beta barrel"/>
    <property type="match status" value="1"/>
</dbReference>
<evidence type="ECO:0000256" key="1">
    <source>
        <dbReference type="ARBA" id="ARBA00007689"/>
    </source>
</evidence>
<evidence type="ECO:0000313" key="3">
    <source>
        <dbReference type="EMBL" id="MDC8013945.1"/>
    </source>
</evidence>
<gene>
    <name evidence="3" type="ORF">OD750_015480</name>
</gene>
<feature type="domain" description="YCII-related" evidence="2">
    <location>
        <begin position="3"/>
        <end position="103"/>
    </location>
</feature>
<dbReference type="PANTHER" id="PTHR35174:SF3">
    <property type="entry name" value="BLL7171 PROTEIN"/>
    <property type="match status" value="1"/>
</dbReference>
<organism evidence="3 4">
    <name type="scientific">Tahibacter soli</name>
    <dbReference type="NCBI Taxonomy" id="2983605"/>
    <lineage>
        <taxon>Bacteria</taxon>
        <taxon>Pseudomonadati</taxon>
        <taxon>Pseudomonadota</taxon>
        <taxon>Gammaproteobacteria</taxon>
        <taxon>Lysobacterales</taxon>
        <taxon>Rhodanobacteraceae</taxon>
        <taxon>Tahibacter</taxon>
    </lineage>
</organism>
<comment type="similarity">
    <text evidence="1">Belongs to the YciI family.</text>
</comment>
<evidence type="ECO:0000313" key="4">
    <source>
        <dbReference type="Proteomes" id="UP001139971"/>
    </source>
</evidence>
<reference evidence="3" key="1">
    <citation type="submission" date="2023-02" db="EMBL/GenBank/DDBJ databases">
        <title>Tahibacter soli sp. nov. isolated from soil.</title>
        <authorList>
            <person name="Baek J.H."/>
            <person name="Lee J.K."/>
            <person name="Choi D.G."/>
            <person name="Jeon C.O."/>
        </authorList>
    </citation>
    <scope>NUCLEOTIDE SEQUENCE</scope>
    <source>
        <strain evidence="3">BL</strain>
    </source>
</reference>
<dbReference type="RefSeq" id="WP_263541590.1">
    <property type="nucleotide sequence ID" value="NZ_JAOVZO020000018.1"/>
</dbReference>
<dbReference type="Pfam" id="PF03795">
    <property type="entry name" value="YCII"/>
    <property type="match status" value="1"/>
</dbReference>
<proteinExistence type="inferred from homology"/>
<comment type="caution">
    <text evidence="3">The sequence shown here is derived from an EMBL/GenBank/DDBJ whole genome shotgun (WGS) entry which is preliminary data.</text>
</comment>
<dbReference type="Proteomes" id="UP001139971">
    <property type="component" value="Unassembled WGS sequence"/>
</dbReference>
<dbReference type="AlphaFoldDB" id="A0A9X3YMG4"/>